<dbReference type="NCBIfam" id="NF005796">
    <property type="entry name" value="PRK07636.1"/>
    <property type="match status" value="1"/>
</dbReference>
<dbReference type="SUPFAM" id="SSF50249">
    <property type="entry name" value="Nucleic acid-binding proteins"/>
    <property type="match status" value="1"/>
</dbReference>
<evidence type="ECO:0000313" key="5">
    <source>
        <dbReference type="EMBL" id="MDR7074674.1"/>
    </source>
</evidence>
<keyword evidence="2 5" id="KW-0436">Ligase</keyword>
<keyword evidence="6" id="KW-1185">Reference proteome</keyword>
<dbReference type="PROSITE" id="PS50160">
    <property type="entry name" value="DNA_LIGASE_A3"/>
    <property type="match status" value="1"/>
</dbReference>
<organism evidence="5 6">
    <name type="scientific">Fictibacillus barbaricus</name>
    <dbReference type="NCBI Taxonomy" id="182136"/>
    <lineage>
        <taxon>Bacteria</taxon>
        <taxon>Bacillati</taxon>
        <taxon>Bacillota</taxon>
        <taxon>Bacilli</taxon>
        <taxon>Bacillales</taxon>
        <taxon>Fictibacillaceae</taxon>
        <taxon>Fictibacillus</taxon>
    </lineage>
</organism>
<dbReference type="RefSeq" id="WP_310262019.1">
    <property type="nucleotide sequence ID" value="NZ_JAVDWA010000010.1"/>
</dbReference>
<dbReference type="Gene3D" id="3.30.470.30">
    <property type="entry name" value="DNA ligase/mRNA capping enzyme"/>
    <property type="match status" value="1"/>
</dbReference>
<dbReference type="Proteomes" id="UP001258181">
    <property type="component" value="Unassembled WGS sequence"/>
</dbReference>
<dbReference type="EC" id="6.5.1.7" evidence="5"/>
<gene>
    <name evidence="5" type="ORF">J2X07_003671</name>
</gene>
<dbReference type="Gene3D" id="3.30.1490.70">
    <property type="match status" value="1"/>
</dbReference>
<evidence type="ECO:0000256" key="1">
    <source>
        <dbReference type="ARBA" id="ARBA00007572"/>
    </source>
</evidence>
<dbReference type="GO" id="GO:0003910">
    <property type="term" value="F:DNA ligase (ATP) activity"/>
    <property type="evidence" value="ECO:0007669"/>
    <property type="project" value="UniProtKB-EC"/>
</dbReference>
<protein>
    <submittedName>
        <fullName evidence="5">DNA ligase-1</fullName>
        <ecNumber evidence="5">6.5.1.1</ecNumber>
        <ecNumber evidence="5">6.5.1.6</ecNumber>
        <ecNumber evidence="5">6.5.1.7</ecNumber>
    </submittedName>
</protein>
<evidence type="ECO:0000259" key="4">
    <source>
        <dbReference type="PROSITE" id="PS50160"/>
    </source>
</evidence>
<evidence type="ECO:0000256" key="3">
    <source>
        <dbReference type="ARBA" id="ARBA00034003"/>
    </source>
</evidence>
<dbReference type="Gene3D" id="2.40.50.140">
    <property type="entry name" value="Nucleic acid-binding proteins"/>
    <property type="match status" value="1"/>
</dbReference>
<evidence type="ECO:0000256" key="2">
    <source>
        <dbReference type="ARBA" id="ARBA00022598"/>
    </source>
</evidence>
<dbReference type="InterPro" id="IPR050191">
    <property type="entry name" value="ATP-dep_DNA_ligase"/>
</dbReference>
<dbReference type="InterPro" id="IPR012310">
    <property type="entry name" value="DNA_ligase_ATP-dep_cent"/>
</dbReference>
<proteinExistence type="inferred from homology"/>
<dbReference type="EC" id="6.5.1.6" evidence="5"/>
<comment type="catalytic activity">
    <reaction evidence="3">
        <text>ATP + (deoxyribonucleotide)n-3'-hydroxyl + 5'-phospho-(deoxyribonucleotide)m = (deoxyribonucleotide)n+m + AMP + diphosphate.</text>
        <dbReference type="EC" id="6.5.1.1"/>
    </reaction>
</comment>
<sequence length="283" mass="32688">MFLSPMLLQRSDEPLNQEGYISELKLDGIRMIYSNMEQLRLYTRHNNDVSQKFPELWDAGIPKGTILDGELIMTDHKGHPDFEAIQGRFQVSKTMKIQGLSKNNPVHFCAFDILYHEGKSVMKLPLLERKRLLDSIIQENERVSKVRWLKGKGSELFALCQERGLEGIVQKKADSVYEKDSRSHSWQKVINYQYEDVFVIGYRKKEFGWILGKVENGVTRPLGVTEFVPPKARRELYQAAAGFVTNETEDAVYLSPKVCCTVKFRNYTKAGILRMPVFVKFVQ</sequence>
<dbReference type="SUPFAM" id="SSF56091">
    <property type="entry name" value="DNA ligase/mRNA capping enzyme, catalytic domain"/>
    <property type="match status" value="1"/>
</dbReference>
<comment type="similarity">
    <text evidence="1">Belongs to the ATP-dependent DNA ligase family.</text>
</comment>
<name>A0ABU1U5B1_9BACL</name>
<reference evidence="5 6" key="1">
    <citation type="submission" date="2023-07" db="EMBL/GenBank/DDBJ databases">
        <title>Sorghum-associated microbial communities from plants grown in Nebraska, USA.</title>
        <authorList>
            <person name="Schachtman D."/>
        </authorList>
    </citation>
    <scope>NUCLEOTIDE SEQUENCE [LARGE SCALE GENOMIC DNA]</scope>
    <source>
        <strain evidence="5 6">BE211</strain>
    </source>
</reference>
<dbReference type="CDD" id="cd07906">
    <property type="entry name" value="Adenylation_DNA_ligase_LigD_LigC"/>
    <property type="match status" value="1"/>
</dbReference>
<dbReference type="EC" id="6.5.1.1" evidence="5"/>
<dbReference type="PANTHER" id="PTHR45674:SF4">
    <property type="entry name" value="DNA LIGASE 1"/>
    <property type="match status" value="1"/>
</dbReference>
<dbReference type="EMBL" id="JAVDWA010000010">
    <property type="protein sequence ID" value="MDR7074674.1"/>
    <property type="molecule type" value="Genomic_DNA"/>
</dbReference>
<dbReference type="Pfam" id="PF01068">
    <property type="entry name" value="DNA_ligase_A_M"/>
    <property type="match status" value="1"/>
</dbReference>
<evidence type="ECO:0000313" key="6">
    <source>
        <dbReference type="Proteomes" id="UP001258181"/>
    </source>
</evidence>
<feature type="domain" description="ATP-dependent DNA ligase family profile" evidence="4">
    <location>
        <begin position="99"/>
        <end position="189"/>
    </location>
</feature>
<accession>A0ABU1U5B1</accession>
<dbReference type="InterPro" id="IPR012340">
    <property type="entry name" value="NA-bd_OB-fold"/>
</dbReference>
<comment type="caution">
    <text evidence="5">The sequence shown here is derived from an EMBL/GenBank/DDBJ whole genome shotgun (WGS) entry which is preliminary data.</text>
</comment>
<dbReference type="PANTHER" id="PTHR45674">
    <property type="entry name" value="DNA LIGASE 1/3 FAMILY MEMBER"/>
    <property type="match status" value="1"/>
</dbReference>